<dbReference type="AlphaFoldDB" id="A0A8X6TBI7"/>
<dbReference type="Proteomes" id="UP000887013">
    <property type="component" value="Unassembled WGS sequence"/>
</dbReference>
<organism evidence="1 2">
    <name type="scientific">Nephila pilipes</name>
    <name type="common">Giant wood spider</name>
    <name type="synonym">Nephila maculata</name>
    <dbReference type="NCBI Taxonomy" id="299642"/>
    <lineage>
        <taxon>Eukaryota</taxon>
        <taxon>Metazoa</taxon>
        <taxon>Ecdysozoa</taxon>
        <taxon>Arthropoda</taxon>
        <taxon>Chelicerata</taxon>
        <taxon>Arachnida</taxon>
        <taxon>Araneae</taxon>
        <taxon>Araneomorphae</taxon>
        <taxon>Entelegynae</taxon>
        <taxon>Araneoidea</taxon>
        <taxon>Nephilidae</taxon>
        <taxon>Nephila</taxon>
    </lineage>
</organism>
<evidence type="ECO:0000313" key="1">
    <source>
        <dbReference type="EMBL" id="GFS97290.1"/>
    </source>
</evidence>
<sequence>ERIPQPVQRAVCHPNHPPHLRTMVIPACRGRVWIPFPPHLDTAIQYSGELGRDESFIPLSQSPSNNPVPPKLLSGTLPKDWLMISSLGESQLYF</sequence>
<dbReference type="EMBL" id="BMAW01006091">
    <property type="protein sequence ID" value="GFS97290.1"/>
    <property type="molecule type" value="Genomic_DNA"/>
</dbReference>
<reference evidence="1" key="1">
    <citation type="submission" date="2020-08" db="EMBL/GenBank/DDBJ databases">
        <title>Multicomponent nature underlies the extraordinary mechanical properties of spider dragline silk.</title>
        <authorList>
            <person name="Kono N."/>
            <person name="Nakamura H."/>
            <person name="Mori M."/>
            <person name="Yoshida Y."/>
            <person name="Ohtoshi R."/>
            <person name="Malay A.D."/>
            <person name="Moran D.A.P."/>
            <person name="Tomita M."/>
            <person name="Numata K."/>
            <person name="Arakawa K."/>
        </authorList>
    </citation>
    <scope>NUCLEOTIDE SEQUENCE</scope>
</reference>
<protein>
    <submittedName>
        <fullName evidence="1">Uncharacterized protein</fullName>
    </submittedName>
</protein>
<gene>
    <name evidence="1" type="ORF">NPIL_425351</name>
</gene>
<evidence type="ECO:0000313" key="2">
    <source>
        <dbReference type="Proteomes" id="UP000887013"/>
    </source>
</evidence>
<accession>A0A8X6TBI7</accession>
<name>A0A8X6TBI7_NEPPI</name>
<proteinExistence type="predicted"/>
<comment type="caution">
    <text evidence="1">The sequence shown here is derived from an EMBL/GenBank/DDBJ whole genome shotgun (WGS) entry which is preliminary data.</text>
</comment>
<keyword evidence="2" id="KW-1185">Reference proteome</keyword>
<feature type="non-terminal residue" evidence="1">
    <location>
        <position position="1"/>
    </location>
</feature>